<reference evidence="16" key="1">
    <citation type="submission" date="2018-05" db="EMBL/GenBank/DDBJ databases">
        <authorList>
            <person name="Lanie J.A."/>
            <person name="Ng W.-L."/>
            <person name="Kazmierczak K.M."/>
            <person name="Andrzejewski T.M."/>
            <person name="Davidsen T.M."/>
            <person name="Wayne K.J."/>
            <person name="Tettelin H."/>
            <person name="Glass J.I."/>
            <person name="Rusch D."/>
            <person name="Podicherti R."/>
            <person name="Tsui H.-C.T."/>
            <person name="Winkler M.E."/>
        </authorList>
    </citation>
    <scope>NUCLEOTIDE SEQUENCE</scope>
</reference>
<keyword evidence="10" id="KW-0408">Iron</keyword>
<evidence type="ECO:0000256" key="7">
    <source>
        <dbReference type="ARBA" id="ARBA00022723"/>
    </source>
</evidence>
<dbReference type="PANTHER" id="PTHR11938:SF133">
    <property type="entry name" value="GLUTAMATE SYNTHASE (NADH)"/>
    <property type="match status" value="1"/>
</dbReference>
<gene>
    <name evidence="16" type="ORF">METZ01_LOCUS331373</name>
</gene>
<keyword evidence="9" id="KW-0560">Oxidoreductase</keyword>
<comment type="cofactor">
    <cofactor evidence="1">
        <name>FMN</name>
        <dbReference type="ChEBI" id="CHEBI:58210"/>
    </cofactor>
</comment>
<evidence type="ECO:0000313" key="16">
    <source>
        <dbReference type="EMBL" id="SVC78519.1"/>
    </source>
</evidence>
<protein>
    <recommendedName>
        <fullName evidence="15">Glutamine amidotransferase type-2 domain-containing protein</fullName>
    </recommendedName>
</protein>
<dbReference type="AlphaFoldDB" id="A0A382PYV0"/>
<keyword evidence="7" id="KW-0479">Metal-binding</keyword>
<accession>A0A382PYV0</accession>
<dbReference type="InterPro" id="IPR017932">
    <property type="entry name" value="GATase_2_dom"/>
</dbReference>
<organism evidence="16">
    <name type="scientific">marine metagenome</name>
    <dbReference type="NCBI Taxonomy" id="408172"/>
    <lineage>
        <taxon>unclassified sequences</taxon>
        <taxon>metagenomes</taxon>
        <taxon>ecological metagenomes</taxon>
    </lineage>
</organism>
<evidence type="ECO:0000256" key="10">
    <source>
        <dbReference type="ARBA" id="ARBA00023004"/>
    </source>
</evidence>
<dbReference type="Pfam" id="PF00310">
    <property type="entry name" value="GATase_2"/>
    <property type="match status" value="1"/>
</dbReference>
<evidence type="ECO:0000256" key="3">
    <source>
        <dbReference type="ARBA" id="ARBA00009716"/>
    </source>
</evidence>
<dbReference type="InterPro" id="IPR029055">
    <property type="entry name" value="Ntn_hydrolases_N"/>
</dbReference>
<comment type="pathway">
    <text evidence="14">Amino-acid biosynthesis.</text>
</comment>
<keyword evidence="12" id="KW-0314">Glutamate biosynthesis</keyword>
<evidence type="ECO:0000259" key="15">
    <source>
        <dbReference type="PROSITE" id="PS51278"/>
    </source>
</evidence>
<evidence type="ECO:0000256" key="8">
    <source>
        <dbReference type="ARBA" id="ARBA00022962"/>
    </source>
</evidence>
<dbReference type="SUPFAM" id="SSF56235">
    <property type="entry name" value="N-terminal nucleophile aminohydrolases (Ntn hydrolases)"/>
    <property type="match status" value="1"/>
</dbReference>
<evidence type="ECO:0000256" key="2">
    <source>
        <dbReference type="ARBA" id="ARBA00001927"/>
    </source>
</evidence>
<evidence type="ECO:0000256" key="6">
    <source>
        <dbReference type="ARBA" id="ARBA00022643"/>
    </source>
</evidence>
<dbReference type="PROSITE" id="PS51278">
    <property type="entry name" value="GATASE_TYPE_2"/>
    <property type="match status" value="1"/>
</dbReference>
<dbReference type="Gene3D" id="3.60.20.10">
    <property type="entry name" value="Glutamine Phosphoribosylpyrophosphate, subunit 1, domain 1"/>
    <property type="match status" value="1"/>
</dbReference>
<evidence type="ECO:0000256" key="5">
    <source>
        <dbReference type="ARBA" id="ARBA00022630"/>
    </source>
</evidence>
<keyword evidence="6" id="KW-0288">FMN</keyword>
<dbReference type="GO" id="GO:0006537">
    <property type="term" value="P:glutamate biosynthetic process"/>
    <property type="evidence" value="ECO:0007669"/>
    <property type="project" value="UniProtKB-KW"/>
</dbReference>
<keyword evidence="5" id="KW-0285">Flavoprotein</keyword>
<evidence type="ECO:0000256" key="1">
    <source>
        <dbReference type="ARBA" id="ARBA00001917"/>
    </source>
</evidence>
<evidence type="ECO:0000256" key="9">
    <source>
        <dbReference type="ARBA" id="ARBA00023002"/>
    </source>
</evidence>
<keyword evidence="8" id="KW-0315">Glutamine amidotransferase</keyword>
<keyword evidence="13" id="KW-0003">3Fe-4S</keyword>
<evidence type="ECO:0000256" key="14">
    <source>
        <dbReference type="ARBA" id="ARBA00029440"/>
    </source>
</evidence>
<comment type="similarity">
    <text evidence="3">Belongs to the glutamate synthase family.</text>
</comment>
<dbReference type="EMBL" id="UINC01110783">
    <property type="protein sequence ID" value="SVC78519.1"/>
    <property type="molecule type" value="Genomic_DNA"/>
</dbReference>
<feature type="domain" description="Glutamine amidotransferase type-2" evidence="15">
    <location>
        <begin position="21"/>
        <end position="227"/>
    </location>
</feature>
<dbReference type="GO" id="GO:0051538">
    <property type="term" value="F:3 iron, 4 sulfur cluster binding"/>
    <property type="evidence" value="ECO:0007669"/>
    <property type="project" value="UniProtKB-KW"/>
</dbReference>
<name>A0A382PYV0_9ZZZZ</name>
<keyword evidence="11" id="KW-0411">Iron-sulfur</keyword>
<evidence type="ECO:0000256" key="13">
    <source>
        <dbReference type="ARBA" id="ARBA00023291"/>
    </source>
</evidence>
<comment type="cofactor">
    <cofactor evidence="2">
        <name>[3Fe-4S] cluster</name>
        <dbReference type="ChEBI" id="CHEBI:21137"/>
    </cofactor>
</comment>
<evidence type="ECO:0000256" key="11">
    <source>
        <dbReference type="ARBA" id="ARBA00023014"/>
    </source>
</evidence>
<dbReference type="GO" id="GO:0015930">
    <property type="term" value="F:glutamate synthase activity"/>
    <property type="evidence" value="ECO:0007669"/>
    <property type="project" value="TreeGrafter"/>
</dbReference>
<sequence length="227" mass="26022">MYFKPKEQIGLYDSAFEKDSCGVGFVAHIEGKPSRGIVADASIILRNMDHREARGAEENTGDGAGILTGMPDLFFRRISVDEFNVELPEAGQFAVGILFLPRDEIQRKYCKNTIEKFCNIEEQKIIGWRTLPIKPNEADIGQSALVSMPHLEQLFIAAEEKISQEEFERKLYVIRKRTSNFLRQDPKIDKEELFYICSLSSKTIVYKGMLTCNQLFAYFPDLQDNDY</sequence>
<feature type="non-terminal residue" evidence="16">
    <location>
        <position position="227"/>
    </location>
</feature>
<dbReference type="GO" id="GO:0019676">
    <property type="term" value="P:ammonia assimilation cycle"/>
    <property type="evidence" value="ECO:0007669"/>
    <property type="project" value="TreeGrafter"/>
</dbReference>
<dbReference type="InterPro" id="IPR050711">
    <property type="entry name" value="ET-N_metabolism_enzyme"/>
</dbReference>
<proteinExistence type="inferred from homology"/>
<dbReference type="GO" id="GO:0046872">
    <property type="term" value="F:metal ion binding"/>
    <property type="evidence" value="ECO:0007669"/>
    <property type="project" value="UniProtKB-KW"/>
</dbReference>
<evidence type="ECO:0000256" key="12">
    <source>
        <dbReference type="ARBA" id="ARBA00023164"/>
    </source>
</evidence>
<evidence type="ECO:0000256" key="4">
    <source>
        <dbReference type="ARBA" id="ARBA00022605"/>
    </source>
</evidence>
<keyword evidence="4" id="KW-0028">Amino-acid biosynthesis</keyword>
<dbReference type="PANTHER" id="PTHR11938">
    <property type="entry name" value="FAD NADPH DEHYDROGENASE/OXIDOREDUCTASE"/>
    <property type="match status" value="1"/>
</dbReference>